<proteinExistence type="predicted"/>
<dbReference type="GeneID" id="41968108"/>
<dbReference type="Pfam" id="PF11885">
    <property type="entry name" value="DUF3405"/>
    <property type="match status" value="1"/>
</dbReference>
<protein>
    <submittedName>
        <fullName evidence="3">Uncharacterized protein</fullName>
    </submittedName>
</protein>
<dbReference type="PANTHER" id="PTHR36205:SF1">
    <property type="entry name" value="MAJOR FACILITATOR SUPERFAMILY TRANSPORTER"/>
    <property type="match status" value="1"/>
</dbReference>
<dbReference type="Proteomes" id="UP000319257">
    <property type="component" value="Unassembled WGS sequence"/>
</dbReference>
<dbReference type="PANTHER" id="PTHR36205">
    <property type="entry name" value="CHROMOSOME 19, WHOLE GENOME SHOTGUN SEQUENCE"/>
    <property type="match status" value="1"/>
</dbReference>
<dbReference type="STRING" id="1093900.A0A507B3D9"/>
<keyword evidence="2" id="KW-1133">Transmembrane helix</keyword>
<evidence type="ECO:0000256" key="2">
    <source>
        <dbReference type="SAM" id="Phobius"/>
    </source>
</evidence>
<name>A0A507B3D9_9PEZI</name>
<keyword evidence="4" id="KW-1185">Reference proteome</keyword>
<feature type="compositionally biased region" description="Acidic residues" evidence="1">
    <location>
        <begin position="29"/>
        <end position="46"/>
    </location>
</feature>
<sequence length="867" mass="98671">MFRRKAKESQLPVYEKLQSPNTETGNYSNEDDLSDISDDSYDDESDYSSSSSPSTNHSRQTSSSHSSTAIMLPKRRAFEARPRRPGRPYFYRLPNKVIRYLCLGMMTTIIIFIVSLVRASQLENRRIANGDIDRAKAPAPPAPWESFEFLTRYYGGVKSLLPLSENVPQYPRDQDEQPYMANDTGNPQVAASDVNIQTHTVKDGPFPNSKPFSSYPGSVLVQDKAEIVECFLDAQGTVRVPSLQYFEGRPDGFPQHVMGSYDLLSLPEDVCFERFGKFGPYGFGYSVSSGGLGVGEHGEREGVEAVWQDIRQVDYRTVDWADAQQRCFQANAKRFKPLTSRFEPSRGFYIHGEATEAKNSSIHPRDSKVAAEQRKGDKGLSQSDEPPATQSQDLPRTAVVVRCWDEYPWTAEDIANLRSLISELSLASGARYDVHLLVQVRNDAKHPVWADDETYRQRIKDTIPQEFQGLVTLWTETQMLSLYQGIHDLFSRGPDLPLHGVYRGLQMAMQFFAYNHPEYDYFWQWEMDMRYTGHYLDLLTKMERWAQEQPRKGLWERSARFYLPEVHGSWEDFRQMARVQTEMGTTSADNMWKGLPGKEKAPSEVTKGEQTIWGPVRPADPNDWFEHEDDPEPPTVYEKDKYTWGVGEEADLITLNPLFDPEGTTWLLANDITGYNESAGNGKPPRRAQIITASRMSKRMLLKMHRETAFKKHHAFPEMWPATIALHHGYKAVFVPHPVYVDREWPVEYLAQNLNAGKNGATGGSRMSVFGQREHNLRGLSWFYNSGFAHNLYRRWLGLKVNNDGGEQFEMTADESKSDTTVPDMRGGEGRMCLPPMLLHPVKEIILPVEEEIVEGVEAGEVLDAAA</sequence>
<feature type="region of interest" description="Disordered" evidence="1">
    <location>
        <begin position="1"/>
        <end position="78"/>
    </location>
</feature>
<feature type="compositionally biased region" description="Low complexity" evidence="1">
    <location>
        <begin position="47"/>
        <end position="67"/>
    </location>
</feature>
<comment type="caution">
    <text evidence="3">The sequence shown here is derived from an EMBL/GenBank/DDBJ whole genome shotgun (WGS) entry which is preliminary data.</text>
</comment>
<dbReference type="InterPro" id="IPR021822">
    <property type="entry name" value="DUF3405"/>
</dbReference>
<feature type="compositionally biased region" description="Polar residues" evidence="1">
    <location>
        <begin position="18"/>
        <end position="27"/>
    </location>
</feature>
<feature type="region of interest" description="Disordered" evidence="1">
    <location>
        <begin position="587"/>
        <end position="619"/>
    </location>
</feature>
<dbReference type="EMBL" id="SKBQ01000002">
    <property type="protein sequence ID" value="TPX14267.1"/>
    <property type="molecule type" value="Genomic_DNA"/>
</dbReference>
<dbReference type="RefSeq" id="XP_030995978.1">
    <property type="nucleotide sequence ID" value="XM_031141268.1"/>
</dbReference>
<gene>
    <name evidence="3" type="ORF">E0L32_000661</name>
</gene>
<evidence type="ECO:0000313" key="4">
    <source>
        <dbReference type="Proteomes" id="UP000319257"/>
    </source>
</evidence>
<keyword evidence="2" id="KW-0472">Membrane</keyword>
<dbReference type="OrthoDB" id="3353407at2759"/>
<dbReference type="AlphaFoldDB" id="A0A507B3D9"/>
<feature type="compositionally biased region" description="Basic and acidic residues" evidence="1">
    <location>
        <begin position="363"/>
        <end position="378"/>
    </location>
</feature>
<evidence type="ECO:0000313" key="3">
    <source>
        <dbReference type="EMBL" id="TPX14267.1"/>
    </source>
</evidence>
<dbReference type="InParanoid" id="A0A507B3D9"/>
<keyword evidence="2" id="KW-0812">Transmembrane</keyword>
<evidence type="ECO:0000256" key="1">
    <source>
        <dbReference type="SAM" id="MobiDB-lite"/>
    </source>
</evidence>
<accession>A0A507B3D9</accession>
<feature type="region of interest" description="Disordered" evidence="1">
    <location>
        <begin position="357"/>
        <end position="393"/>
    </location>
</feature>
<reference evidence="3 4" key="1">
    <citation type="submission" date="2019-06" db="EMBL/GenBank/DDBJ databases">
        <title>Draft genome sequence of the filamentous fungus Phialemoniopsis curvata isolated from diesel fuel.</title>
        <authorList>
            <person name="Varaljay V.A."/>
            <person name="Lyon W.J."/>
            <person name="Crouch A.L."/>
            <person name="Drake C.E."/>
            <person name="Hollomon J.M."/>
            <person name="Nadeau L.J."/>
            <person name="Nunn H.S."/>
            <person name="Stevenson B.S."/>
            <person name="Bojanowski C.L."/>
            <person name="Crookes-Goodson W.J."/>
        </authorList>
    </citation>
    <scope>NUCLEOTIDE SEQUENCE [LARGE SCALE GENOMIC DNA]</scope>
    <source>
        <strain evidence="3 4">D216</strain>
    </source>
</reference>
<feature type="compositionally biased region" description="Polar residues" evidence="1">
    <location>
        <begin position="380"/>
        <end position="393"/>
    </location>
</feature>
<feature type="transmembrane region" description="Helical" evidence="2">
    <location>
        <begin position="97"/>
        <end position="117"/>
    </location>
</feature>
<organism evidence="3 4">
    <name type="scientific">Thyridium curvatum</name>
    <dbReference type="NCBI Taxonomy" id="1093900"/>
    <lineage>
        <taxon>Eukaryota</taxon>
        <taxon>Fungi</taxon>
        <taxon>Dikarya</taxon>
        <taxon>Ascomycota</taxon>
        <taxon>Pezizomycotina</taxon>
        <taxon>Sordariomycetes</taxon>
        <taxon>Sordariomycetidae</taxon>
        <taxon>Thyridiales</taxon>
        <taxon>Thyridiaceae</taxon>
        <taxon>Thyridium</taxon>
    </lineage>
</organism>